<protein>
    <recommendedName>
        <fullName evidence="8">NAD(P)-dependent oxidoreductase</fullName>
    </recommendedName>
</protein>
<accession>A0A2S9IPH7</accession>
<name>A0A2S9IPH7_9HYPH</name>
<keyword evidence="1" id="KW-0560">Oxidoreductase</keyword>
<dbReference type="GO" id="GO:0016491">
    <property type="term" value="F:oxidoreductase activity"/>
    <property type="evidence" value="ECO:0007669"/>
    <property type="project" value="UniProtKB-KW"/>
</dbReference>
<dbReference type="PIRSF" id="PIRSF000103">
    <property type="entry name" value="HIBADH"/>
    <property type="match status" value="1"/>
</dbReference>
<feature type="domain" description="6-phosphogluconate dehydrogenase NADP-binding" evidence="4">
    <location>
        <begin position="26"/>
        <end position="185"/>
    </location>
</feature>
<evidence type="ECO:0008006" key="8">
    <source>
        <dbReference type="Google" id="ProtNLM"/>
    </source>
</evidence>
<evidence type="ECO:0000259" key="4">
    <source>
        <dbReference type="Pfam" id="PF03446"/>
    </source>
</evidence>
<keyword evidence="2" id="KW-0520">NAD</keyword>
<dbReference type="InterPro" id="IPR006115">
    <property type="entry name" value="6PGDH_NADP-bd"/>
</dbReference>
<comment type="caution">
    <text evidence="6">The sequence shown here is derived from an EMBL/GenBank/DDBJ whole genome shotgun (WGS) entry which is preliminary data.</text>
</comment>
<evidence type="ECO:0000256" key="3">
    <source>
        <dbReference type="PIRSR" id="PIRSR000103-1"/>
    </source>
</evidence>
<dbReference type="SUPFAM" id="SSF48179">
    <property type="entry name" value="6-phosphogluconate dehydrogenase C-terminal domain-like"/>
    <property type="match status" value="1"/>
</dbReference>
<dbReference type="EMBL" id="PVBR01000012">
    <property type="protein sequence ID" value="PRD42420.1"/>
    <property type="molecule type" value="Genomic_DNA"/>
</dbReference>
<dbReference type="Pfam" id="PF14833">
    <property type="entry name" value="NAD_binding_11"/>
    <property type="match status" value="1"/>
</dbReference>
<dbReference type="InterPro" id="IPR008927">
    <property type="entry name" value="6-PGluconate_DH-like_C_sf"/>
</dbReference>
<feature type="domain" description="3-hydroxyisobutyrate dehydrogenase-like NAD-binding" evidence="5">
    <location>
        <begin position="190"/>
        <end position="308"/>
    </location>
</feature>
<evidence type="ECO:0000256" key="2">
    <source>
        <dbReference type="ARBA" id="ARBA00023027"/>
    </source>
</evidence>
<dbReference type="Gene3D" id="1.10.1040.10">
    <property type="entry name" value="N-(1-d-carboxylethyl)-l-norvaline Dehydrogenase, domain 2"/>
    <property type="match status" value="1"/>
</dbReference>
<dbReference type="InterPro" id="IPR036291">
    <property type="entry name" value="NAD(P)-bd_dom_sf"/>
</dbReference>
<dbReference type="Proteomes" id="UP000239434">
    <property type="component" value="Unassembled WGS sequence"/>
</dbReference>
<dbReference type="PANTHER" id="PTHR43060:SF15">
    <property type="entry name" value="3-HYDROXYISOBUTYRATE DEHYDROGENASE-LIKE 1, MITOCHONDRIAL-RELATED"/>
    <property type="match status" value="1"/>
</dbReference>
<evidence type="ECO:0000313" key="6">
    <source>
        <dbReference type="EMBL" id="PRD42420.1"/>
    </source>
</evidence>
<dbReference type="AlphaFoldDB" id="A0A2S9IPH7"/>
<proteinExistence type="predicted"/>
<evidence type="ECO:0000313" key="7">
    <source>
        <dbReference type="Proteomes" id="UP000239434"/>
    </source>
</evidence>
<dbReference type="SUPFAM" id="SSF51735">
    <property type="entry name" value="NAD(P)-binding Rossmann-fold domains"/>
    <property type="match status" value="1"/>
</dbReference>
<dbReference type="GO" id="GO:0050661">
    <property type="term" value="F:NADP binding"/>
    <property type="evidence" value="ECO:0007669"/>
    <property type="project" value="InterPro"/>
</dbReference>
<evidence type="ECO:0000259" key="5">
    <source>
        <dbReference type="Pfam" id="PF14833"/>
    </source>
</evidence>
<gene>
    <name evidence="6" type="ORF">C5748_16705</name>
</gene>
<dbReference type="GO" id="GO:0051287">
    <property type="term" value="F:NAD binding"/>
    <property type="evidence" value="ECO:0007669"/>
    <property type="project" value="InterPro"/>
</dbReference>
<dbReference type="Pfam" id="PF03446">
    <property type="entry name" value="NAD_binding_2"/>
    <property type="match status" value="1"/>
</dbReference>
<dbReference type="InterPro" id="IPR013328">
    <property type="entry name" value="6PGD_dom2"/>
</dbReference>
<keyword evidence="7" id="KW-1185">Reference proteome</keyword>
<dbReference type="InterPro" id="IPR015815">
    <property type="entry name" value="HIBADH-related"/>
</dbReference>
<reference evidence="6 7" key="1">
    <citation type="submission" date="2018-02" db="EMBL/GenBank/DDBJ databases">
        <title>The draft genome of Phyllobacterium sp. 1N-3.</title>
        <authorList>
            <person name="Liu L."/>
            <person name="Li L."/>
            <person name="Zhang X."/>
            <person name="Wang T."/>
            <person name="Liang L."/>
        </authorList>
    </citation>
    <scope>NUCLEOTIDE SEQUENCE [LARGE SCALE GENOMIC DNA]</scope>
    <source>
        <strain evidence="6 7">1N-3</strain>
    </source>
</reference>
<dbReference type="InterPro" id="IPR029154">
    <property type="entry name" value="HIBADH-like_NADP-bd"/>
</dbReference>
<dbReference type="PANTHER" id="PTHR43060">
    <property type="entry name" value="3-HYDROXYISOBUTYRATE DEHYDROGENASE-LIKE 1, MITOCHONDRIAL-RELATED"/>
    <property type="match status" value="1"/>
</dbReference>
<dbReference type="Gene3D" id="3.40.50.720">
    <property type="entry name" value="NAD(P)-binding Rossmann-like Domain"/>
    <property type="match status" value="1"/>
</dbReference>
<evidence type="ECO:0000256" key="1">
    <source>
        <dbReference type="ARBA" id="ARBA00023002"/>
    </source>
</evidence>
<organism evidence="6 7">
    <name type="scientific">Phyllobacterium phragmitis</name>
    <dbReference type="NCBI Taxonomy" id="2670329"/>
    <lineage>
        <taxon>Bacteria</taxon>
        <taxon>Pseudomonadati</taxon>
        <taxon>Pseudomonadota</taxon>
        <taxon>Alphaproteobacteria</taxon>
        <taxon>Hyphomicrobiales</taxon>
        <taxon>Phyllobacteriaceae</taxon>
        <taxon>Phyllobacterium</taxon>
    </lineage>
</organism>
<sequence>MLYSAKSDVPWRHNGRKFMGDPALARIGFIGLGGMGRGLVKNMLKHGLGVTVHDLDKEAVDRAVDQGAHRAEDLAAMARDVDVLAICITTAEAVRDLALSPGGLLDSMRDGTIFLDHTTVSPQHVDMMRRECATRGIAYAEAPMTRTPAHAERGEVNILFGGESDLLERLRPVFDCYAENVFHVGPAGHAIRLKLIHNYIAFANVASWCEGFALAAREGLDMSKVIGIISAAGGRSGMMDLYGEMTLRRDFTPHMSLANAQKDVRYYAHWLEEAGLPGFMAEAVHQTYALASIMGHAGESCTAVIKAYEQLTGIEARLPDTKA</sequence>
<feature type="active site" evidence="3">
    <location>
        <position position="194"/>
    </location>
</feature>